<dbReference type="NCBIfam" id="TIGR03725">
    <property type="entry name" value="T6A_YeaZ"/>
    <property type="match status" value="1"/>
</dbReference>
<comment type="similarity">
    <text evidence="2">Belongs to the KAE1 / TsaD family. TsaB subfamily.</text>
</comment>
<evidence type="ECO:0000256" key="5">
    <source>
        <dbReference type="ARBA" id="ARBA00022694"/>
    </source>
</evidence>
<evidence type="ECO:0000256" key="2">
    <source>
        <dbReference type="ARBA" id="ARBA00010493"/>
    </source>
</evidence>
<comment type="caution">
    <text evidence="8">The sequence shown here is derived from an EMBL/GenBank/DDBJ whole genome shotgun (WGS) entry which is preliminary data.</text>
</comment>
<dbReference type="GO" id="GO:0005829">
    <property type="term" value="C:cytosol"/>
    <property type="evidence" value="ECO:0007669"/>
    <property type="project" value="TreeGrafter"/>
</dbReference>
<evidence type="ECO:0000256" key="3">
    <source>
        <dbReference type="ARBA" id="ARBA00019012"/>
    </source>
</evidence>
<dbReference type="Gene3D" id="3.30.420.40">
    <property type="match status" value="2"/>
</dbReference>
<keyword evidence="4" id="KW-0963">Cytoplasm</keyword>
<evidence type="ECO:0000313" key="9">
    <source>
        <dbReference type="Proteomes" id="UP000190023"/>
    </source>
</evidence>
<keyword evidence="5" id="KW-0819">tRNA processing</keyword>
<accession>A0A1T0AT26</accession>
<dbReference type="InterPro" id="IPR000905">
    <property type="entry name" value="Gcp-like_dom"/>
</dbReference>
<evidence type="ECO:0000259" key="7">
    <source>
        <dbReference type="Pfam" id="PF00814"/>
    </source>
</evidence>
<dbReference type="FunFam" id="3.30.420.40:FF:000097">
    <property type="entry name" value="tRNA threonylcarbamoyladenosine biosynthesis protein TsaB"/>
    <property type="match status" value="1"/>
</dbReference>
<reference evidence="8 9" key="1">
    <citation type="submission" date="2017-02" db="EMBL/GenBank/DDBJ databases">
        <title>Draft genome sequence of Haemophilus felis CCUG 31170 type strain.</title>
        <authorList>
            <person name="Engstrom-Jakobsson H."/>
            <person name="Salva-Serra F."/>
            <person name="Thorell K."/>
            <person name="Gonzales-Siles L."/>
            <person name="Karlsson R."/>
            <person name="Boulund F."/>
            <person name="Engstrand L."/>
            <person name="Kristiansson E."/>
            <person name="Moore E."/>
        </authorList>
    </citation>
    <scope>NUCLEOTIDE SEQUENCE [LARGE SCALE GENOMIC DNA]</scope>
    <source>
        <strain evidence="8 9">CCUG 31170</strain>
    </source>
</reference>
<evidence type="ECO:0000256" key="4">
    <source>
        <dbReference type="ARBA" id="ARBA00022490"/>
    </source>
</evidence>
<organism evidence="8 9">
    <name type="scientific">[Haemophilus] felis</name>
    <dbReference type="NCBI Taxonomy" id="123822"/>
    <lineage>
        <taxon>Bacteria</taxon>
        <taxon>Pseudomonadati</taxon>
        <taxon>Pseudomonadota</taxon>
        <taxon>Gammaproteobacteria</taxon>
        <taxon>Pasteurellales</taxon>
        <taxon>Pasteurellaceae</taxon>
    </lineage>
</organism>
<evidence type="ECO:0000313" key="8">
    <source>
        <dbReference type="EMBL" id="OOR99543.1"/>
    </source>
</evidence>
<evidence type="ECO:0000256" key="6">
    <source>
        <dbReference type="ARBA" id="ARBA00032446"/>
    </source>
</evidence>
<dbReference type="InterPro" id="IPR043129">
    <property type="entry name" value="ATPase_NBD"/>
</dbReference>
<keyword evidence="8" id="KW-0808">Transferase</keyword>
<evidence type="ECO:0000256" key="1">
    <source>
        <dbReference type="ARBA" id="ARBA00004496"/>
    </source>
</evidence>
<dbReference type="SUPFAM" id="SSF53067">
    <property type="entry name" value="Actin-like ATPase domain"/>
    <property type="match status" value="2"/>
</dbReference>
<dbReference type="STRING" id="123822.B0188_11125"/>
<keyword evidence="9" id="KW-1185">Reference proteome</keyword>
<dbReference type="InterPro" id="IPR022496">
    <property type="entry name" value="T6A_TsaB"/>
</dbReference>
<dbReference type="PANTHER" id="PTHR11735:SF11">
    <property type="entry name" value="TRNA THREONYLCARBAMOYLADENOSINE BIOSYNTHESIS PROTEIN TSAB"/>
    <property type="match status" value="1"/>
</dbReference>
<dbReference type="Pfam" id="PF00814">
    <property type="entry name" value="TsaD"/>
    <property type="match status" value="1"/>
</dbReference>
<protein>
    <recommendedName>
        <fullName evidence="3">tRNA threonylcarbamoyladenosine biosynthesis protein TsaB</fullName>
    </recommendedName>
    <alternativeName>
        <fullName evidence="6">t(6)A37 threonylcarbamoyladenosine biosynthesis protein TsaB</fullName>
    </alternativeName>
</protein>
<dbReference type="CDD" id="cd24032">
    <property type="entry name" value="ASKHA_NBD_TsaB"/>
    <property type="match status" value="1"/>
</dbReference>
<name>A0A1T0AT26_9PAST</name>
<dbReference type="Proteomes" id="UP000190023">
    <property type="component" value="Unassembled WGS sequence"/>
</dbReference>
<dbReference type="EMBL" id="MUYB01000060">
    <property type="protein sequence ID" value="OOR99543.1"/>
    <property type="molecule type" value="Genomic_DNA"/>
</dbReference>
<dbReference type="GO" id="GO:0002949">
    <property type="term" value="P:tRNA threonylcarbamoyladenosine modification"/>
    <property type="evidence" value="ECO:0007669"/>
    <property type="project" value="InterPro"/>
</dbReference>
<sequence length="245" mass="27531">MNHLTLLALDTSTEACSVALLHRGEITESYELAQRSHTKRILPMVEEILAQSGISLKQVDGLVFGRGPGSFTGVRVGAGIAQGLAFGASLPVIPISNLTAMAQAAYEQYGSLQVLAAIDARMNEVYFSQLQAVFVQDQGREYIQWQEKITEQVASPEVVLAQLMEQEQLLQNHWSCVGTGWRAYEQFDRLWQEKIQKTDVELPSARYMLPLALEKWHKKEMIGAAEIEPIYLRNEVTWQKLPGRE</sequence>
<proteinExistence type="inferred from homology"/>
<dbReference type="GO" id="GO:0016740">
    <property type="term" value="F:transferase activity"/>
    <property type="evidence" value="ECO:0007669"/>
    <property type="project" value="UniProtKB-KW"/>
</dbReference>
<gene>
    <name evidence="8" type="ORF">B0188_11125</name>
</gene>
<dbReference type="AlphaFoldDB" id="A0A1T0AT26"/>
<dbReference type="OrthoDB" id="9809995at2"/>
<feature type="domain" description="Gcp-like" evidence="7">
    <location>
        <begin position="31"/>
        <end position="234"/>
    </location>
</feature>
<comment type="subcellular location">
    <subcellularLocation>
        <location evidence="1">Cytoplasm</location>
    </subcellularLocation>
</comment>
<dbReference type="PANTHER" id="PTHR11735">
    <property type="entry name" value="TRNA N6-ADENOSINE THREONYLCARBAMOYLTRANSFERASE"/>
    <property type="match status" value="1"/>
</dbReference>